<accession>A0ABM7FQE2</accession>
<gene>
    <name evidence="1" type="ORF">JMUB590_1748</name>
</gene>
<dbReference type="GeneID" id="58051500"/>
<dbReference type="Proteomes" id="UP000274772">
    <property type="component" value="Chromosome"/>
</dbReference>
<keyword evidence="2" id="KW-1185">Reference proteome</keyword>
<dbReference type="EMBL" id="AP018586">
    <property type="protein sequence ID" value="BBD92805.1"/>
    <property type="molecule type" value="Genomic_DNA"/>
</dbReference>
<reference evidence="1 2" key="1">
    <citation type="submission" date="2018-05" db="EMBL/GenBank/DDBJ databases">
        <title>Complete genome sequencing of three human clinical isolates of Staphylococcus caprae reveals virulence factors similar to those of S. epidermidis and S. capitis.</title>
        <authorList>
            <person name="Watanabe S."/>
            <person name="Cui L."/>
        </authorList>
    </citation>
    <scope>NUCLEOTIDE SEQUENCE [LARGE SCALE GENOMIC DNA]</scope>
    <source>
        <strain evidence="1 2">JMUB590</strain>
    </source>
</reference>
<dbReference type="RefSeq" id="WP_002442353.1">
    <property type="nucleotide sequence ID" value="NZ_AP018586.1"/>
</dbReference>
<evidence type="ECO:0000313" key="1">
    <source>
        <dbReference type="EMBL" id="BBD92805.1"/>
    </source>
</evidence>
<evidence type="ECO:0000313" key="2">
    <source>
        <dbReference type="Proteomes" id="UP000274772"/>
    </source>
</evidence>
<protein>
    <submittedName>
        <fullName evidence="1">Phage protein</fullName>
    </submittedName>
</protein>
<proteinExistence type="predicted"/>
<sequence>MATTIYKRKKLQSGDFRTPVQFFTYVNDGPYPDEVEKDELFKCFAETYAPSMRDSEVLDVANNEVGLTIVIRDPLQTYIPRATHKVKVEDYRLEQDIYNIKDIRLDTPEIGFITMVLGTT</sequence>
<name>A0ABM7FQE2_9STAP</name>
<organism evidence="1 2">
    <name type="scientific">Staphylococcus caprae</name>
    <dbReference type="NCBI Taxonomy" id="29380"/>
    <lineage>
        <taxon>Bacteria</taxon>
        <taxon>Bacillati</taxon>
        <taxon>Bacillota</taxon>
        <taxon>Bacilli</taxon>
        <taxon>Bacillales</taxon>
        <taxon>Staphylococcaceae</taxon>
        <taxon>Staphylococcus</taxon>
    </lineage>
</organism>